<sequence>MERMSLLEVERLNVKYRTEQGVRHVLRDVSFTVEKGEIAGIVGESGSGKTTAMLAVMGLLGQDASVGCEKLALDGKRPVPGQSAAMVFQDSLSCLNPSVRIGRQIAETVKIRRKCSRSEAEQRAEELLDMVGISDPHRRMRQYPSELSGGMRQRVVIAIALACEPDLIIADEPTTALDAAVQSQILLLLKRIVKETGTSLLLVSHDLGVTAALCKTVYVLHEGTVVESGNAEEIFYAPRHGYTRALLTRAGKIHQKSAEAHGKEPVQEEERRAEGEPLVRAERITKEYGAGEGLCGLSLEIAQGETLALVGESGSGKTTFAKILSGVMEADGGALFYRGECLNRNLRKSGTGRKIQMVFQDPYSALNPCLTVGEALLEAARGPRRTETESRVEEMLEMVGMSGGDARRYPADFSGGQRQRIGIARALITEPELLICDEAAASLDAEAKEQILALLEEIKERRKISCLFISHDIGLVRRISDRVAVIYGGYVVETGRTKEICSDPWHPYTKQLLEAVLEPDPLRASKIRAVPLRESGGKDTGCPFAGRCGYALDCCRRENPETYVFGDREIACFLYSEKHSGKRADGYRMMSQI</sequence>
<evidence type="ECO:0000256" key="2">
    <source>
        <dbReference type="ARBA" id="ARBA00005417"/>
    </source>
</evidence>
<keyword evidence="11" id="KW-1185">Reference proteome</keyword>
<comment type="subcellular location">
    <subcellularLocation>
        <location evidence="1">Cell membrane</location>
        <topology evidence="1">Peripheral membrane protein</topology>
    </subcellularLocation>
</comment>
<keyword evidence="3" id="KW-0813">Transport</keyword>
<accession>A0ABS8G0R6</accession>
<name>A0ABS8G0R6_9FIRM</name>
<evidence type="ECO:0000256" key="3">
    <source>
        <dbReference type="ARBA" id="ARBA00022448"/>
    </source>
</evidence>
<dbReference type="EMBL" id="JAJEQX010000040">
    <property type="protein sequence ID" value="MCC2255912.1"/>
    <property type="molecule type" value="Genomic_DNA"/>
</dbReference>
<proteinExistence type="inferred from homology"/>
<evidence type="ECO:0000259" key="9">
    <source>
        <dbReference type="PROSITE" id="PS50893"/>
    </source>
</evidence>
<evidence type="ECO:0000256" key="5">
    <source>
        <dbReference type="ARBA" id="ARBA00022741"/>
    </source>
</evidence>
<reference evidence="10 11" key="1">
    <citation type="submission" date="2021-10" db="EMBL/GenBank/DDBJ databases">
        <title>Anaerobic single-cell dispensing facilitates the cultivation of human gut bacteria.</title>
        <authorList>
            <person name="Afrizal A."/>
        </authorList>
    </citation>
    <scope>NUCLEOTIDE SEQUENCE [LARGE SCALE GENOMIC DNA]</scope>
    <source>
        <strain evidence="10 11">CLA-AA-H200</strain>
    </source>
</reference>
<evidence type="ECO:0000256" key="6">
    <source>
        <dbReference type="ARBA" id="ARBA00022840"/>
    </source>
</evidence>
<dbReference type="NCBIfam" id="TIGR01727">
    <property type="entry name" value="oligo_HPY"/>
    <property type="match status" value="1"/>
</dbReference>
<organism evidence="10 11">
    <name type="scientific">Ruminococcus turbiniformis</name>
    <dbReference type="NCBI Taxonomy" id="2881258"/>
    <lineage>
        <taxon>Bacteria</taxon>
        <taxon>Bacillati</taxon>
        <taxon>Bacillota</taxon>
        <taxon>Clostridia</taxon>
        <taxon>Eubacteriales</taxon>
        <taxon>Oscillospiraceae</taxon>
        <taxon>Ruminococcus</taxon>
    </lineage>
</organism>
<dbReference type="Proteomes" id="UP001198151">
    <property type="component" value="Unassembled WGS sequence"/>
</dbReference>
<dbReference type="PANTHER" id="PTHR43297:SF2">
    <property type="entry name" value="DIPEPTIDE TRANSPORT ATP-BINDING PROTEIN DPPD"/>
    <property type="match status" value="1"/>
</dbReference>
<evidence type="ECO:0000313" key="11">
    <source>
        <dbReference type="Proteomes" id="UP001198151"/>
    </source>
</evidence>
<evidence type="ECO:0000256" key="8">
    <source>
        <dbReference type="SAM" id="MobiDB-lite"/>
    </source>
</evidence>
<keyword evidence="6 10" id="KW-0067">ATP-binding</keyword>
<dbReference type="SUPFAM" id="SSF52540">
    <property type="entry name" value="P-loop containing nucleoside triphosphate hydrolases"/>
    <property type="match status" value="2"/>
</dbReference>
<evidence type="ECO:0000256" key="4">
    <source>
        <dbReference type="ARBA" id="ARBA00022475"/>
    </source>
</evidence>
<dbReference type="InterPro" id="IPR013563">
    <property type="entry name" value="Oligopep_ABC_C"/>
</dbReference>
<protein>
    <submittedName>
        <fullName evidence="10">ABC transporter ATP-binding protein</fullName>
    </submittedName>
</protein>
<dbReference type="InterPro" id="IPR003439">
    <property type="entry name" value="ABC_transporter-like_ATP-bd"/>
</dbReference>
<dbReference type="InterPro" id="IPR050388">
    <property type="entry name" value="ABC_Ni/Peptide_Import"/>
</dbReference>
<dbReference type="InterPro" id="IPR003593">
    <property type="entry name" value="AAA+_ATPase"/>
</dbReference>
<dbReference type="CDD" id="cd03257">
    <property type="entry name" value="ABC_NikE_OppD_transporters"/>
    <property type="match status" value="2"/>
</dbReference>
<evidence type="ECO:0000256" key="7">
    <source>
        <dbReference type="ARBA" id="ARBA00023136"/>
    </source>
</evidence>
<dbReference type="PROSITE" id="PS00211">
    <property type="entry name" value="ABC_TRANSPORTER_1"/>
    <property type="match status" value="2"/>
</dbReference>
<keyword evidence="5" id="KW-0547">Nucleotide-binding</keyword>
<dbReference type="Pfam" id="PF08352">
    <property type="entry name" value="oligo_HPY"/>
    <property type="match status" value="2"/>
</dbReference>
<feature type="region of interest" description="Disordered" evidence="8">
    <location>
        <begin position="257"/>
        <end position="277"/>
    </location>
</feature>
<dbReference type="Pfam" id="PF00005">
    <property type="entry name" value="ABC_tran"/>
    <property type="match status" value="2"/>
</dbReference>
<dbReference type="SMART" id="SM00382">
    <property type="entry name" value="AAA"/>
    <property type="match status" value="2"/>
</dbReference>
<feature type="domain" description="ABC transporter" evidence="9">
    <location>
        <begin position="279"/>
        <end position="513"/>
    </location>
</feature>
<evidence type="ECO:0000256" key="1">
    <source>
        <dbReference type="ARBA" id="ARBA00004202"/>
    </source>
</evidence>
<dbReference type="PANTHER" id="PTHR43297">
    <property type="entry name" value="OLIGOPEPTIDE TRANSPORT ATP-BINDING PROTEIN APPD"/>
    <property type="match status" value="1"/>
</dbReference>
<dbReference type="Gene3D" id="3.40.50.300">
    <property type="entry name" value="P-loop containing nucleotide triphosphate hydrolases"/>
    <property type="match status" value="2"/>
</dbReference>
<dbReference type="InterPro" id="IPR017871">
    <property type="entry name" value="ABC_transporter-like_CS"/>
</dbReference>
<gene>
    <name evidence="10" type="ORF">LKD70_16090</name>
</gene>
<comment type="caution">
    <text evidence="10">The sequence shown here is derived from an EMBL/GenBank/DDBJ whole genome shotgun (WGS) entry which is preliminary data.</text>
</comment>
<dbReference type="GO" id="GO:0005524">
    <property type="term" value="F:ATP binding"/>
    <property type="evidence" value="ECO:0007669"/>
    <property type="project" value="UniProtKB-KW"/>
</dbReference>
<evidence type="ECO:0000313" key="10">
    <source>
        <dbReference type="EMBL" id="MCC2255912.1"/>
    </source>
</evidence>
<comment type="similarity">
    <text evidence="2">Belongs to the ABC transporter superfamily.</text>
</comment>
<keyword evidence="4" id="KW-1003">Cell membrane</keyword>
<dbReference type="NCBIfam" id="NF008453">
    <property type="entry name" value="PRK11308.1"/>
    <property type="match status" value="2"/>
</dbReference>
<dbReference type="PROSITE" id="PS50893">
    <property type="entry name" value="ABC_TRANSPORTER_2"/>
    <property type="match status" value="2"/>
</dbReference>
<dbReference type="InterPro" id="IPR027417">
    <property type="entry name" value="P-loop_NTPase"/>
</dbReference>
<keyword evidence="7" id="KW-0472">Membrane</keyword>
<feature type="domain" description="ABC transporter" evidence="9">
    <location>
        <begin position="9"/>
        <end position="247"/>
    </location>
</feature>